<gene>
    <name evidence="3" type="ORF">PhCBS80983_g01797</name>
</gene>
<feature type="region of interest" description="Disordered" evidence="2">
    <location>
        <begin position="28"/>
        <end position="49"/>
    </location>
</feature>
<reference evidence="3 4" key="1">
    <citation type="journal article" date="2019" name="Sci. Rep.">
        <title>Comparative genomics of chytrid fungi reveal insights into the obligate biotrophic and pathogenic lifestyle of Synchytrium endobioticum.</title>
        <authorList>
            <person name="van de Vossenberg B.T.L.H."/>
            <person name="Warris S."/>
            <person name="Nguyen H.D.T."/>
            <person name="van Gent-Pelzer M.P.E."/>
            <person name="Joly D.L."/>
            <person name="van de Geest H.C."/>
            <person name="Bonants P.J.M."/>
            <person name="Smith D.S."/>
            <person name="Levesque C.A."/>
            <person name="van der Lee T.A.J."/>
        </authorList>
    </citation>
    <scope>NUCLEOTIDE SEQUENCE [LARGE SCALE GENOMIC DNA]</scope>
    <source>
        <strain evidence="3 4">CBS 809.83</strain>
    </source>
</reference>
<evidence type="ECO:0000256" key="1">
    <source>
        <dbReference type="SAM" id="Coils"/>
    </source>
</evidence>
<evidence type="ECO:0000313" key="4">
    <source>
        <dbReference type="Proteomes" id="UP000318582"/>
    </source>
</evidence>
<dbReference type="PANTHER" id="PTHR23159:SF31">
    <property type="entry name" value="CENTROSOME-ASSOCIATED PROTEIN CEP250 ISOFORM X1"/>
    <property type="match status" value="1"/>
</dbReference>
<organism evidence="3 4">
    <name type="scientific">Powellomyces hirtus</name>
    <dbReference type="NCBI Taxonomy" id="109895"/>
    <lineage>
        <taxon>Eukaryota</taxon>
        <taxon>Fungi</taxon>
        <taxon>Fungi incertae sedis</taxon>
        <taxon>Chytridiomycota</taxon>
        <taxon>Chytridiomycota incertae sedis</taxon>
        <taxon>Chytridiomycetes</taxon>
        <taxon>Spizellomycetales</taxon>
        <taxon>Powellomycetaceae</taxon>
        <taxon>Powellomyces</taxon>
    </lineage>
</organism>
<dbReference type="AlphaFoldDB" id="A0A507E990"/>
<feature type="coiled-coil region" evidence="1">
    <location>
        <begin position="265"/>
        <end position="313"/>
    </location>
</feature>
<feature type="coiled-coil region" evidence="1">
    <location>
        <begin position="448"/>
        <end position="573"/>
    </location>
</feature>
<feature type="compositionally biased region" description="Low complexity" evidence="2">
    <location>
        <begin position="29"/>
        <end position="49"/>
    </location>
</feature>
<feature type="coiled-coil region" evidence="1">
    <location>
        <begin position="599"/>
        <end position="661"/>
    </location>
</feature>
<comment type="caution">
    <text evidence="3">The sequence shown here is derived from an EMBL/GenBank/DDBJ whole genome shotgun (WGS) entry which is preliminary data.</text>
</comment>
<keyword evidence="1" id="KW-0175">Coiled coil</keyword>
<dbReference type="EMBL" id="QEAQ01000015">
    <property type="protein sequence ID" value="TPX60376.1"/>
    <property type="molecule type" value="Genomic_DNA"/>
</dbReference>
<evidence type="ECO:0000313" key="3">
    <source>
        <dbReference type="EMBL" id="TPX60376.1"/>
    </source>
</evidence>
<dbReference type="PANTHER" id="PTHR23159">
    <property type="entry name" value="CENTROSOMAL PROTEIN 2"/>
    <property type="match status" value="1"/>
</dbReference>
<accession>A0A507E990</accession>
<name>A0A507E990_9FUNG</name>
<protein>
    <submittedName>
        <fullName evidence="3">Uncharacterized protein</fullName>
    </submittedName>
</protein>
<keyword evidence="4" id="KW-1185">Reference proteome</keyword>
<sequence length="901" mass="102988">MSTAAGVSSSYVRGREDRLRALERERALFSKSARAPSSPSRRSFPSSPSRDVAAVRAAIFKTDATRPEERLHVNARTVRDLLDTDLRRAEPAEWRDYCCERPSESSSKRPVYGYAHLAGRAKSPGGVVRTPSSPCSQRHARTLSADAWRLNVNKEGSMHDVKQASVDRDNPLLSVLESERGRYYQLEKDYHKLLSEVQALQRSHRQELSDTERRRESHVRSLEKSIATKSEECLSMHREIQQLQSRHSKDVTTWNSTKSRHEAHVQSFEKLVAEAQHRERELNDAVKELMNAKNEISAQLAGKESEIRKLTQMFTDREEEYTVERKLRASLDEKLVLVEDLFSQREDELREVKQTIQKQQREYISESAKHRSAHENAQKEIRDLLERNQQQVRELEQRESNERKLTKQLADVSVFHMNAQQNIDQLTVRFSTQKEENARLIASEAALRRELEKAIAKHSRTLEELAKVESKVSKYQSEKLSLQGEVESQKSTAEQYRAQVDSLKREEQQLHSRIETGKREAEQLRGALKTGQQELVAQQERANRELKNAKSSIKRLQDQLNELTQKLTTQSAATAELKEANQARLLVVSGKIAGLQRSLSESQAQLDSFRAAEKQLRETVTVKDETIRGLTARIKDIENLVASLQMQLDRERRQVHDYKRQKKDEFLAINEKFLAAKAAMEHEGAALRSQLQQKAIRATELDARISQLTEDLADSDANRAALESRIYELTAQEDQHARNVSQLQTAVANKEHEKHLLHIQNLQLTDQNARMVKEINTYRSNAGIKDTEIDQLRQSVAELAAKLNAQVQSLLDLEASSGGDDDQILPPFPNPTRYGHPLYQHLHRNSSSDDGRQYDHILAALQQNVDEINQKLKPDILCMDSSSEDILDMSSNTPAPHFSAR</sequence>
<dbReference type="STRING" id="109895.A0A507E990"/>
<dbReference type="Proteomes" id="UP000318582">
    <property type="component" value="Unassembled WGS sequence"/>
</dbReference>
<feature type="coiled-coil region" evidence="1">
    <location>
        <begin position="698"/>
        <end position="725"/>
    </location>
</feature>
<proteinExistence type="predicted"/>
<evidence type="ECO:0000256" key="2">
    <source>
        <dbReference type="SAM" id="MobiDB-lite"/>
    </source>
</evidence>
<feature type="coiled-coil region" evidence="1">
    <location>
        <begin position="342"/>
        <end position="408"/>
    </location>
</feature>